<dbReference type="SUPFAM" id="SSF55729">
    <property type="entry name" value="Acyl-CoA N-acyltransferases (Nat)"/>
    <property type="match status" value="1"/>
</dbReference>
<name>A0A0F0KH03_9MICO</name>
<reference evidence="2 3" key="1">
    <citation type="submission" date="2015-02" db="EMBL/GenBank/DDBJ databases">
        <title>Draft genome sequences of ten Microbacterium spp. with emphasis on heavy metal contaminated environments.</title>
        <authorList>
            <person name="Corretto E."/>
        </authorList>
    </citation>
    <scope>NUCLEOTIDE SEQUENCE [LARGE SCALE GENOMIC DNA]</scope>
    <source>
        <strain evidence="2 3">BEL163</strain>
    </source>
</reference>
<evidence type="ECO:0000313" key="3">
    <source>
        <dbReference type="Proteomes" id="UP000033725"/>
    </source>
</evidence>
<dbReference type="Gene3D" id="3.40.630.30">
    <property type="match status" value="1"/>
</dbReference>
<evidence type="ECO:0000259" key="1">
    <source>
        <dbReference type="PROSITE" id="PS51186"/>
    </source>
</evidence>
<comment type="caution">
    <text evidence="2">The sequence shown here is derived from an EMBL/GenBank/DDBJ whole genome shotgun (WGS) entry which is preliminary data.</text>
</comment>
<dbReference type="EMBL" id="JYIV01000030">
    <property type="protein sequence ID" value="KJL18571.1"/>
    <property type="molecule type" value="Genomic_DNA"/>
</dbReference>
<sequence length="359" mass="39329">MKTMETTITPLIVPVTLQSADAAEFLAFGEINRLVCDEQVGLPDLAPDAAQMLPNWQDDTDALDVGFVARAGGEIVGIVTMSFAQEADAHAAEIDLLVPSAYWGRGVEEMLLDRAEAEARARDRSVLQIWSLHRPEESERMLVPRTGWGRIPSTPLSDLVASRGYVLEQVERNSEYDLGRDPAPLRTALHDAIAMAGEDYALLEWDMPTPPELRAGFAAVLARLSADAPSGDMDFVAEVWDAERVVRREARLLGAGQAVSVAAVRHVPTGAIVAYNELLIAADRTGVTHQFGTLVSKDHRGHRLGTIVKCANLLRWRDLMPESPVVSTFNAEENRPMLDINETIGFVPVSYAGAWQRKL</sequence>
<dbReference type="CDD" id="cd04301">
    <property type="entry name" value="NAT_SF"/>
    <property type="match status" value="1"/>
</dbReference>
<dbReference type="PROSITE" id="PS51186">
    <property type="entry name" value="GNAT"/>
    <property type="match status" value="1"/>
</dbReference>
<keyword evidence="2" id="KW-0808">Transferase</keyword>
<feature type="domain" description="N-acetyltransferase" evidence="1">
    <location>
        <begin position="15"/>
        <end position="184"/>
    </location>
</feature>
<protein>
    <submittedName>
        <fullName evidence="2">Acetyltransferase (GNAT) family protein</fullName>
    </submittedName>
</protein>
<organism evidence="2 3">
    <name type="scientific">Microbacterium oxydans</name>
    <dbReference type="NCBI Taxonomy" id="82380"/>
    <lineage>
        <taxon>Bacteria</taxon>
        <taxon>Bacillati</taxon>
        <taxon>Actinomycetota</taxon>
        <taxon>Actinomycetes</taxon>
        <taxon>Micrococcales</taxon>
        <taxon>Microbacteriaceae</taxon>
        <taxon>Microbacterium</taxon>
    </lineage>
</organism>
<dbReference type="OrthoDB" id="4119890at2"/>
<evidence type="ECO:0000313" key="2">
    <source>
        <dbReference type="EMBL" id="KJL18571.1"/>
    </source>
</evidence>
<gene>
    <name evidence="2" type="ORF">RN51_03408</name>
</gene>
<dbReference type="PATRIC" id="fig|82380.10.peg.3415"/>
<dbReference type="Proteomes" id="UP000033725">
    <property type="component" value="Unassembled WGS sequence"/>
</dbReference>
<accession>A0A0F0KH03</accession>
<dbReference type="InterPro" id="IPR000182">
    <property type="entry name" value="GNAT_dom"/>
</dbReference>
<proteinExistence type="predicted"/>
<dbReference type="AlphaFoldDB" id="A0A0F0KH03"/>
<dbReference type="Pfam" id="PF00583">
    <property type="entry name" value="Acetyltransf_1"/>
    <property type="match status" value="1"/>
</dbReference>
<dbReference type="GO" id="GO:0016747">
    <property type="term" value="F:acyltransferase activity, transferring groups other than amino-acyl groups"/>
    <property type="evidence" value="ECO:0007669"/>
    <property type="project" value="InterPro"/>
</dbReference>
<dbReference type="InterPro" id="IPR016181">
    <property type="entry name" value="Acyl_CoA_acyltransferase"/>
</dbReference>